<feature type="short sequence motif" description="TonB C-terminal box" evidence="13">
    <location>
        <begin position="745"/>
        <end position="762"/>
    </location>
</feature>
<keyword evidence="11 12" id="KW-0998">Cell outer membrane</keyword>
<dbReference type="PANTHER" id="PTHR32552">
    <property type="entry name" value="FERRICHROME IRON RECEPTOR-RELATED"/>
    <property type="match status" value="1"/>
</dbReference>
<comment type="caution">
    <text evidence="18">The sequence shown here is derived from an EMBL/GenBank/DDBJ whole genome shotgun (WGS) entry which is preliminary data.</text>
</comment>
<evidence type="ECO:0000256" key="12">
    <source>
        <dbReference type="PROSITE-ProRule" id="PRU01360"/>
    </source>
</evidence>
<dbReference type="Proteomes" id="UP001620408">
    <property type="component" value="Unassembled WGS sequence"/>
</dbReference>
<evidence type="ECO:0000259" key="17">
    <source>
        <dbReference type="Pfam" id="PF07715"/>
    </source>
</evidence>
<keyword evidence="19" id="KW-1185">Reference proteome</keyword>
<dbReference type="RefSeq" id="WP_379983788.1">
    <property type="nucleotide sequence ID" value="NZ_JADIKD010000011.1"/>
</dbReference>
<evidence type="ECO:0000256" key="11">
    <source>
        <dbReference type="ARBA" id="ARBA00023237"/>
    </source>
</evidence>
<dbReference type="Pfam" id="PF07715">
    <property type="entry name" value="Plug"/>
    <property type="match status" value="1"/>
</dbReference>
<keyword evidence="3 12" id="KW-1134">Transmembrane beta strand</keyword>
<evidence type="ECO:0000256" key="7">
    <source>
        <dbReference type="ARBA" id="ARBA00023004"/>
    </source>
</evidence>
<evidence type="ECO:0000256" key="5">
    <source>
        <dbReference type="ARBA" id="ARBA00022692"/>
    </source>
</evidence>
<evidence type="ECO:0000256" key="3">
    <source>
        <dbReference type="ARBA" id="ARBA00022452"/>
    </source>
</evidence>
<organism evidence="18 19">
    <name type="scientific">Dyella koreensis</name>
    <dbReference type="NCBI Taxonomy" id="311235"/>
    <lineage>
        <taxon>Bacteria</taxon>
        <taxon>Pseudomonadati</taxon>
        <taxon>Pseudomonadota</taxon>
        <taxon>Gammaproteobacteria</taxon>
        <taxon>Lysobacterales</taxon>
        <taxon>Rhodanobacteraceae</taxon>
        <taxon>Dyella</taxon>
    </lineage>
</organism>
<dbReference type="InterPro" id="IPR012910">
    <property type="entry name" value="Plug_dom"/>
</dbReference>
<feature type="domain" description="TonB-dependent receptor-like beta-barrel" evidence="16">
    <location>
        <begin position="258"/>
        <end position="731"/>
    </location>
</feature>
<keyword evidence="2 12" id="KW-0813">Transport</keyword>
<dbReference type="Pfam" id="PF00593">
    <property type="entry name" value="TonB_dep_Rec_b-barrel"/>
    <property type="match status" value="1"/>
</dbReference>
<comment type="subcellular location">
    <subcellularLocation>
        <location evidence="1 12">Cell outer membrane</location>
        <topology evidence="1 12">Multi-pass membrane protein</topology>
    </subcellularLocation>
</comment>
<evidence type="ECO:0000256" key="4">
    <source>
        <dbReference type="ARBA" id="ARBA00022496"/>
    </source>
</evidence>
<keyword evidence="8" id="KW-0406">Ion transport</keyword>
<dbReference type="SUPFAM" id="SSF56935">
    <property type="entry name" value="Porins"/>
    <property type="match status" value="1"/>
</dbReference>
<evidence type="ECO:0000256" key="13">
    <source>
        <dbReference type="PROSITE-ProRule" id="PRU10144"/>
    </source>
</evidence>
<comment type="similarity">
    <text evidence="12 14">Belongs to the TonB-dependent receptor family.</text>
</comment>
<feature type="domain" description="TonB-dependent receptor plug" evidence="17">
    <location>
        <begin position="69"/>
        <end position="167"/>
    </location>
</feature>
<feature type="chain" id="PRO_5046560028" evidence="15">
    <location>
        <begin position="35"/>
        <end position="762"/>
    </location>
</feature>
<evidence type="ECO:0000256" key="15">
    <source>
        <dbReference type="SAM" id="SignalP"/>
    </source>
</evidence>
<name>A0ABW8K8G4_9GAMM</name>
<evidence type="ECO:0000256" key="2">
    <source>
        <dbReference type="ARBA" id="ARBA00022448"/>
    </source>
</evidence>
<dbReference type="InterPro" id="IPR037066">
    <property type="entry name" value="Plug_dom_sf"/>
</dbReference>
<dbReference type="PROSITE" id="PS52016">
    <property type="entry name" value="TONB_DEPENDENT_REC_3"/>
    <property type="match status" value="1"/>
</dbReference>
<keyword evidence="5 12" id="KW-0812">Transmembrane</keyword>
<gene>
    <name evidence="18" type="ORF">ISS97_12220</name>
</gene>
<accession>A0ABW8K8G4</accession>
<dbReference type="InterPro" id="IPR039426">
    <property type="entry name" value="TonB-dep_rcpt-like"/>
</dbReference>
<reference evidence="18 19" key="1">
    <citation type="submission" date="2020-10" db="EMBL/GenBank/DDBJ databases">
        <title>Phylogeny of dyella-like bacteria.</title>
        <authorList>
            <person name="Fu J."/>
        </authorList>
    </citation>
    <scope>NUCLEOTIDE SEQUENCE [LARGE SCALE GENOMIC DNA]</scope>
    <source>
        <strain evidence="18 19">BB4</strain>
    </source>
</reference>
<feature type="signal peptide" evidence="15">
    <location>
        <begin position="1"/>
        <end position="34"/>
    </location>
</feature>
<protein>
    <submittedName>
        <fullName evidence="18">TonB-dependent receptor</fullName>
    </submittedName>
</protein>
<dbReference type="InterPro" id="IPR036942">
    <property type="entry name" value="Beta-barrel_TonB_sf"/>
</dbReference>
<evidence type="ECO:0000256" key="10">
    <source>
        <dbReference type="ARBA" id="ARBA00023136"/>
    </source>
</evidence>
<evidence type="ECO:0000313" key="19">
    <source>
        <dbReference type="Proteomes" id="UP001620408"/>
    </source>
</evidence>
<keyword evidence="10 12" id="KW-0472">Membrane</keyword>
<sequence>MPSPQAFISSQASSPKRLLASALGLALLPIAAHAADADAPKEDQAKKLEGVKVDATTVNSTSPKFTAPLLDTPRAVTVIPQAIMQETGAVSLLDALRTVPGITFGAGEGGNPNGDRPFIRGFDSQSSLFIDGVRSSGSQSREVFDIEQIEVTKGPSSAYTGRGSAGGSVNLVTKAPKAQNFVTGSVGVGTDNYRRGTVDWNQAVNDDVAFRLNAMAHENDIPDRNGPDFSRWGIAPSVTFGMKSATSVTLSYYHLQSDDTPDSGLPYNNPFAATSPNAGLNGNGEPIKVPHDTYYGLLKRDFQKQKTDVGSIRLQHDFGGGWLLRNTTVYSRVTNDYIWTQPDDSQGNFLVNGGIWRRNNNRISAVTALTNQTDLTGEFETGAIKHSIATGIEIGNEKTHRSSYSVDPAVNAADTHNTGSIVNGACTRKYGIGAASNYWCTSVLNPNPNDPWSGLISGGLNPVRVTTDTRSAWAFDTATLSEQWLLNLGVRFDNFRTRSTSVTTATNAVATLKNDSNFWNYQAGVIYKPVSNGSIYLSYGTSSNPPGVDAGDGSDAIALSNADLKPETSRNLELGTKWDVLDNRVSLTAAVFRSEKTNARVALTGVRGGPMANVGEQRVDGIELGISGNITAQWQVFAGYTYLDSELVKASPAAPGDQGNQFPNTPKNSATLWTTYAITPALTIGGGAYYMDKVYGNTANTKWVPSYTRFDAMASYEINHNLTLQLNIQNLTNKYYFDKAYASHYATVAPGRSAILSANFKF</sequence>
<dbReference type="PROSITE" id="PS01156">
    <property type="entry name" value="TONB_DEPENDENT_REC_2"/>
    <property type="match status" value="1"/>
</dbReference>
<keyword evidence="9 14" id="KW-0798">TonB box</keyword>
<dbReference type="InterPro" id="IPR010917">
    <property type="entry name" value="TonB_rcpt_CS"/>
</dbReference>
<dbReference type="InterPro" id="IPR000531">
    <property type="entry name" value="Beta-barrel_TonB"/>
</dbReference>
<evidence type="ECO:0000256" key="6">
    <source>
        <dbReference type="ARBA" id="ARBA00022729"/>
    </source>
</evidence>
<keyword evidence="7" id="KW-0408">Iron</keyword>
<evidence type="ECO:0000256" key="14">
    <source>
        <dbReference type="RuleBase" id="RU003357"/>
    </source>
</evidence>
<keyword evidence="18" id="KW-0675">Receptor</keyword>
<dbReference type="Gene3D" id="2.170.130.10">
    <property type="entry name" value="TonB-dependent receptor, plug domain"/>
    <property type="match status" value="1"/>
</dbReference>
<dbReference type="Gene3D" id="2.40.170.20">
    <property type="entry name" value="TonB-dependent receptor, beta-barrel domain"/>
    <property type="match status" value="1"/>
</dbReference>
<keyword evidence="6 15" id="KW-0732">Signal</keyword>
<keyword evidence="4" id="KW-0410">Iron transport</keyword>
<evidence type="ECO:0000256" key="8">
    <source>
        <dbReference type="ARBA" id="ARBA00023065"/>
    </source>
</evidence>
<evidence type="ECO:0000259" key="16">
    <source>
        <dbReference type="Pfam" id="PF00593"/>
    </source>
</evidence>
<evidence type="ECO:0000256" key="1">
    <source>
        <dbReference type="ARBA" id="ARBA00004571"/>
    </source>
</evidence>
<dbReference type="EMBL" id="JADIKD010000011">
    <property type="protein sequence ID" value="MFK2918032.1"/>
    <property type="molecule type" value="Genomic_DNA"/>
</dbReference>
<dbReference type="PANTHER" id="PTHR32552:SF89">
    <property type="entry name" value="CATECHOLATE SIDEROPHORE RECEPTOR FIU"/>
    <property type="match status" value="1"/>
</dbReference>
<evidence type="ECO:0000313" key="18">
    <source>
        <dbReference type="EMBL" id="MFK2918032.1"/>
    </source>
</evidence>
<proteinExistence type="inferred from homology"/>
<dbReference type="CDD" id="cd01347">
    <property type="entry name" value="ligand_gated_channel"/>
    <property type="match status" value="1"/>
</dbReference>
<evidence type="ECO:0000256" key="9">
    <source>
        <dbReference type="ARBA" id="ARBA00023077"/>
    </source>
</evidence>